<name>A0A5B8YLC3_9FLAO</name>
<reference evidence="1 2" key="1">
    <citation type="submission" date="2019-08" db="EMBL/GenBank/DDBJ databases">
        <title>Antarcticibacterium arcticum sp. nov., a bacterium isolated from marine sediment of the Canadian Beaufort Sea.</title>
        <authorList>
            <person name="Lee Y.M."/>
            <person name="Baek K."/>
            <person name="Lee D.-H."/>
            <person name="Shin S.C."/>
            <person name="Jin Y.K."/>
            <person name="Park Y."/>
        </authorList>
    </citation>
    <scope>NUCLEOTIDE SEQUENCE [LARGE SCALE GENOMIC DNA]</scope>
    <source>
        <strain evidence="1 2">PAMC 28998</strain>
    </source>
</reference>
<protein>
    <submittedName>
        <fullName evidence="1">Uncharacterized protein</fullName>
    </submittedName>
</protein>
<dbReference type="Proteomes" id="UP000321954">
    <property type="component" value="Chromosome"/>
</dbReference>
<sequence length="394" mass="46982">MIKFSHSDINNLLYSALRSKKHLRIRRKSYFKRALKLIYLYLTVSADKYPTNKKIILNYLNKSYIDFSDIRLKEDFKFDLKESQVKPLFIVEFLLIISFLLNVQFIHKILFNAAARITINVIKTRNIQSVICGHPDLLISFMGFCLKECQKEVITIQHGIYNLTSYEVLWWEKEVATKIILYGEDFKDLYISQGVRREKIFIGNPYFGSIINPIDNKNVNLLFRNKKVIFLGQQLYKISDSVYEGYNDFLNNFILFFEHMNVEVFYKPHPREELNKSLSPSNFSKLKIFRGKGKPKELYSDFDFYYSVNSSILIELYLQRKICFQVDIPIDDFNYDIFKDYTGIPLVNINNLQEHLHSKEYSFFYDPSYLNIRQDYNKYMVDLIYRIINPARIN</sequence>
<keyword evidence="2" id="KW-1185">Reference proteome</keyword>
<dbReference type="EMBL" id="CP042476">
    <property type="protein sequence ID" value="QED36519.1"/>
    <property type="molecule type" value="Genomic_DNA"/>
</dbReference>
<evidence type="ECO:0000313" key="2">
    <source>
        <dbReference type="Proteomes" id="UP000321954"/>
    </source>
</evidence>
<dbReference type="AlphaFoldDB" id="A0A5B8YLC3"/>
<gene>
    <name evidence="1" type="ORF">FK178_01780</name>
</gene>
<dbReference type="RefSeq" id="WP_146830407.1">
    <property type="nucleotide sequence ID" value="NZ_CP042476.1"/>
</dbReference>
<proteinExistence type="predicted"/>
<evidence type="ECO:0000313" key="1">
    <source>
        <dbReference type="EMBL" id="QED36519.1"/>
    </source>
</evidence>
<dbReference type="KEGG" id="anp:FK178_01780"/>
<accession>A0A5B8YLC3</accession>
<dbReference type="OrthoDB" id="9815825at2"/>
<organism evidence="1 2">
    <name type="scientific">Antarcticibacterium arcticum</name>
    <dbReference type="NCBI Taxonomy" id="2585771"/>
    <lineage>
        <taxon>Bacteria</taxon>
        <taxon>Pseudomonadati</taxon>
        <taxon>Bacteroidota</taxon>
        <taxon>Flavobacteriia</taxon>
        <taxon>Flavobacteriales</taxon>
        <taxon>Flavobacteriaceae</taxon>
        <taxon>Antarcticibacterium</taxon>
    </lineage>
</organism>